<dbReference type="OrthoDB" id="427009at2"/>
<dbReference type="Proteomes" id="UP000231057">
    <property type="component" value="Chromosome"/>
</dbReference>
<proteinExistence type="predicted"/>
<protein>
    <submittedName>
        <fullName evidence="1">Uncharacterized protein</fullName>
    </submittedName>
</protein>
<accession>A0A2D2Q2J7</accession>
<dbReference type="RefSeq" id="WP_099799064.1">
    <property type="nucleotide sequence ID" value="NZ_CP018092.1"/>
</dbReference>
<dbReference type="KEGG" id="slw:BRW62_08150"/>
<reference evidence="2" key="2">
    <citation type="journal article" date="2022" name="Front. Microbiol.">
        <title>Comparative Genomic Analysis Revealed Distinct Molecular Components and Organization of CO2-Concentrating Mechanism in Thermophilic Cyanobacteria.</title>
        <authorList>
            <person name="Tang J."/>
            <person name="Zhou H."/>
            <person name="Yao D."/>
            <person name="Riaz S."/>
            <person name="You D."/>
            <person name="Klepacz-Smolka A."/>
            <person name="Daroch M."/>
        </authorList>
    </citation>
    <scope>NUCLEOTIDE SEQUENCE [LARGE SCALE GENOMIC DNA]</scope>
    <source>
        <strain evidence="2">PCC 6715</strain>
    </source>
</reference>
<name>A0A2D2Q2J7_PARLV</name>
<sequence>MTDLTPETINCAEACVNGCVLGDRCPNREYSAAASKFMHDTPLDQILQIAADSVEKRFLAALERDRLRLSDTSQD</sequence>
<dbReference type="EMBL" id="CP018092">
    <property type="protein sequence ID" value="ATS18724.1"/>
    <property type="molecule type" value="Genomic_DNA"/>
</dbReference>
<evidence type="ECO:0000313" key="1">
    <source>
        <dbReference type="EMBL" id="ATS18724.1"/>
    </source>
</evidence>
<gene>
    <name evidence="1" type="ORF">BRW62_08150</name>
</gene>
<keyword evidence="2" id="KW-1185">Reference proteome</keyword>
<reference evidence="1 2" key="1">
    <citation type="submission" date="2016-11" db="EMBL/GenBank/DDBJ databases">
        <title>Complete genome sequence of thermophilic cyanobacteria strain Synechococcus sp. PCC6715.</title>
        <authorList>
            <person name="Tang J."/>
            <person name="Daroch M."/>
            <person name="Liang Y."/>
            <person name="Jiang D."/>
            <person name="Shah M."/>
        </authorList>
    </citation>
    <scope>NUCLEOTIDE SEQUENCE [LARGE SCALE GENOMIC DNA]</scope>
    <source>
        <strain evidence="1 2">PCC 6715</strain>
    </source>
</reference>
<evidence type="ECO:0000313" key="2">
    <source>
        <dbReference type="Proteomes" id="UP000231057"/>
    </source>
</evidence>
<organism evidence="1 2">
    <name type="scientific">Parathermosynechococcus lividus PCC 6715</name>
    <dbReference type="NCBI Taxonomy" id="1917166"/>
    <lineage>
        <taxon>Bacteria</taxon>
        <taxon>Bacillati</taxon>
        <taxon>Cyanobacteriota</taxon>
        <taxon>Cyanophyceae</taxon>
        <taxon>Acaryochloridales</taxon>
        <taxon>Thermosynechococcaceae</taxon>
        <taxon>Parathermosynechococcus</taxon>
    </lineage>
</organism>
<dbReference type="AlphaFoldDB" id="A0A2D2Q2J7"/>